<evidence type="ECO:0000256" key="4">
    <source>
        <dbReference type="ARBA" id="ARBA00022759"/>
    </source>
</evidence>
<keyword evidence="9" id="KW-1185">Reference proteome</keyword>
<evidence type="ECO:0000256" key="1">
    <source>
        <dbReference type="ARBA" id="ARBA00022679"/>
    </source>
</evidence>
<gene>
    <name evidence="8" type="ORF">O181_018568</name>
</gene>
<keyword evidence="6" id="KW-0695">RNA-directed DNA polymerase</keyword>
<proteinExistence type="predicted"/>
<reference evidence="8" key="1">
    <citation type="submission" date="2021-03" db="EMBL/GenBank/DDBJ databases">
        <title>Draft genome sequence of rust myrtle Austropuccinia psidii MF-1, a brazilian biotype.</title>
        <authorList>
            <person name="Quecine M.C."/>
            <person name="Pachon D.M.R."/>
            <person name="Bonatelli M.L."/>
            <person name="Correr F.H."/>
            <person name="Franceschini L.M."/>
            <person name="Leite T.F."/>
            <person name="Margarido G.R.A."/>
            <person name="Almeida C.A."/>
            <person name="Ferrarezi J.A."/>
            <person name="Labate C.A."/>
        </authorList>
    </citation>
    <scope>NUCLEOTIDE SEQUENCE</scope>
    <source>
        <strain evidence="8">MF-1</strain>
    </source>
</reference>
<name>A0A9Q3GST9_9BASI</name>
<organism evidence="8 9">
    <name type="scientific">Austropuccinia psidii MF-1</name>
    <dbReference type="NCBI Taxonomy" id="1389203"/>
    <lineage>
        <taxon>Eukaryota</taxon>
        <taxon>Fungi</taxon>
        <taxon>Dikarya</taxon>
        <taxon>Basidiomycota</taxon>
        <taxon>Pucciniomycotina</taxon>
        <taxon>Pucciniomycetes</taxon>
        <taxon>Pucciniales</taxon>
        <taxon>Sphaerophragmiaceae</taxon>
        <taxon>Austropuccinia</taxon>
    </lineage>
</organism>
<dbReference type="GO" id="GO:0004519">
    <property type="term" value="F:endonuclease activity"/>
    <property type="evidence" value="ECO:0007669"/>
    <property type="project" value="UniProtKB-KW"/>
</dbReference>
<accession>A0A9Q3GST9</accession>
<dbReference type="OrthoDB" id="3250101at2759"/>
<protein>
    <recommendedName>
        <fullName evidence="7">Reverse transcriptase RNase H-like domain-containing protein</fullName>
    </recommendedName>
</protein>
<evidence type="ECO:0000256" key="6">
    <source>
        <dbReference type="ARBA" id="ARBA00022918"/>
    </source>
</evidence>
<dbReference type="AlphaFoldDB" id="A0A9Q3GST9"/>
<feature type="domain" description="Reverse transcriptase RNase H-like" evidence="7">
    <location>
        <begin position="2"/>
        <end position="62"/>
    </location>
</feature>
<evidence type="ECO:0000256" key="5">
    <source>
        <dbReference type="ARBA" id="ARBA00022801"/>
    </source>
</evidence>
<evidence type="ECO:0000313" key="9">
    <source>
        <dbReference type="Proteomes" id="UP000765509"/>
    </source>
</evidence>
<dbReference type="PANTHER" id="PTHR34072">
    <property type="entry name" value="ENZYMATIC POLYPROTEIN-RELATED"/>
    <property type="match status" value="1"/>
</dbReference>
<dbReference type="GO" id="GO:0003964">
    <property type="term" value="F:RNA-directed DNA polymerase activity"/>
    <property type="evidence" value="ECO:0007669"/>
    <property type="project" value="UniProtKB-KW"/>
</dbReference>
<dbReference type="InterPro" id="IPR043502">
    <property type="entry name" value="DNA/RNA_pol_sf"/>
</dbReference>
<comment type="caution">
    <text evidence="8">The sequence shown here is derived from an EMBL/GenBank/DDBJ whole genome shotgun (WGS) entry which is preliminary data.</text>
</comment>
<dbReference type="SUPFAM" id="SSF56672">
    <property type="entry name" value="DNA/RNA polymerases"/>
    <property type="match status" value="1"/>
</dbReference>
<dbReference type="EMBL" id="AVOT02005355">
    <property type="protein sequence ID" value="MBW0478853.1"/>
    <property type="molecule type" value="Genomic_DNA"/>
</dbReference>
<evidence type="ECO:0000256" key="2">
    <source>
        <dbReference type="ARBA" id="ARBA00022695"/>
    </source>
</evidence>
<evidence type="ECO:0000256" key="3">
    <source>
        <dbReference type="ARBA" id="ARBA00022722"/>
    </source>
</evidence>
<dbReference type="GO" id="GO:0016787">
    <property type="term" value="F:hydrolase activity"/>
    <property type="evidence" value="ECO:0007669"/>
    <property type="project" value="UniProtKB-KW"/>
</dbReference>
<evidence type="ECO:0000259" key="7">
    <source>
        <dbReference type="Pfam" id="PF17917"/>
    </source>
</evidence>
<keyword evidence="4" id="KW-0255">Endonuclease</keyword>
<keyword evidence="2" id="KW-0548">Nucleotidyltransferase</keyword>
<evidence type="ECO:0000313" key="8">
    <source>
        <dbReference type="EMBL" id="MBW0478853.1"/>
    </source>
</evidence>
<keyword evidence="1" id="KW-0808">Transferase</keyword>
<keyword evidence="5" id="KW-0378">Hydrolase</keyword>
<sequence>MHPISFDSHKLLPAELSYEIHDKELLGIIWPLKCWRAFVLSLSNFFEVLTDNSSHQYFISSEFLTCFQDFWAEFHFSITYFPGRLGTLPDALSFEDDVYPERGVDFIIKNPQNFHQVLKQDEIQESRFSSNRVEILLDLVDQIQKELWKDK</sequence>
<dbReference type="Proteomes" id="UP000765509">
    <property type="component" value="Unassembled WGS sequence"/>
</dbReference>
<dbReference type="PANTHER" id="PTHR34072:SF52">
    <property type="entry name" value="RIBONUCLEASE H"/>
    <property type="match status" value="1"/>
</dbReference>
<keyword evidence="3" id="KW-0540">Nuclease</keyword>
<dbReference type="InterPro" id="IPR041373">
    <property type="entry name" value="RT_RNaseH"/>
</dbReference>
<dbReference type="Pfam" id="PF17917">
    <property type="entry name" value="RT_RNaseH"/>
    <property type="match status" value="1"/>
</dbReference>